<dbReference type="SUPFAM" id="SSF64153">
    <property type="entry name" value="YjeF N-terminal domain-like"/>
    <property type="match status" value="1"/>
</dbReference>
<comment type="similarity">
    <text evidence="4 19">In the C-terminal section; belongs to the NnrD/CARKD family.</text>
</comment>
<keyword evidence="10 17" id="KW-0520">NAD</keyword>
<keyword evidence="7 17" id="KW-0067">ATP-binding</keyword>
<dbReference type="InterPro" id="IPR017953">
    <property type="entry name" value="Carbohydrate_kinase_pred_CS"/>
</dbReference>
<evidence type="ECO:0000313" key="23">
    <source>
        <dbReference type="Proteomes" id="UP000332515"/>
    </source>
</evidence>
<feature type="domain" description="YjeF N-terminal" evidence="21">
    <location>
        <begin position="10"/>
        <end position="208"/>
    </location>
</feature>
<evidence type="ECO:0000256" key="3">
    <source>
        <dbReference type="ARBA" id="ARBA00006001"/>
    </source>
</evidence>
<evidence type="ECO:0000256" key="9">
    <source>
        <dbReference type="ARBA" id="ARBA00022958"/>
    </source>
</evidence>
<comment type="caution">
    <text evidence="18">Lacks conserved residue(s) required for the propagation of feature annotation.</text>
</comment>
<comment type="similarity">
    <text evidence="3 19">In the N-terminal section; belongs to the NnrE/AIBP family.</text>
</comment>
<dbReference type="GO" id="GO:0052856">
    <property type="term" value="F:NAD(P)HX epimerase activity"/>
    <property type="evidence" value="ECO:0007669"/>
    <property type="project" value="UniProtKB-UniRule"/>
</dbReference>
<comment type="catalytic activity">
    <reaction evidence="1 18 19">
        <text>(6R)-NADHX = (6S)-NADHX</text>
        <dbReference type="Rhea" id="RHEA:32215"/>
        <dbReference type="ChEBI" id="CHEBI:64074"/>
        <dbReference type="ChEBI" id="CHEBI:64075"/>
        <dbReference type="EC" id="5.1.99.6"/>
    </reaction>
</comment>
<dbReference type="EC" id="5.1.99.6" evidence="19"/>
<keyword evidence="6 17" id="KW-0547">Nucleotide-binding</keyword>
<evidence type="ECO:0000256" key="10">
    <source>
        <dbReference type="ARBA" id="ARBA00023027"/>
    </source>
</evidence>
<comment type="function">
    <text evidence="18">Catalyzes the epimerization of the S- and R-forms of NAD(P)HX, a damaged form of NAD(P)H that is a result of enzymatic or heat-dependent hydration. This is a prerequisite for the S-specific NAD(P)H-hydrate dehydratase to allow the repair of both epimers of NAD(P)HX.</text>
</comment>
<feature type="binding site" evidence="18">
    <location>
        <position position="154"/>
    </location>
    <ligand>
        <name>K(+)</name>
        <dbReference type="ChEBI" id="CHEBI:29103"/>
    </ligand>
</feature>
<evidence type="ECO:0000256" key="2">
    <source>
        <dbReference type="ARBA" id="ARBA00000909"/>
    </source>
</evidence>
<evidence type="ECO:0000256" key="11">
    <source>
        <dbReference type="ARBA" id="ARBA00023235"/>
    </source>
</evidence>
<accession>A0A6A7Y007</accession>
<dbReference type="Pfam" id="PF01256">
    <property type="entry name" value="Carb_kinase"/>
    <property type="match status" value="1"/>
</dbReference>
<dbReference type="PROSITE" id="PS01049">
    <property type="entry name" value="YJEF_C_1"/>
    <property type="match status" value="1"/>
</dbReference>
<evidence type="ECO:0000313" key="22">
    <source>
        <dbReference type="EMBL" id="MQT12065.1"/>
    </source>
</evidence>
<gene>
    <name evidence="17" type="primary">nnrD</name>
    <name evidence="18" type="synonym">nnrE</name>
    <name evidence="22" type="ORF">F0357_05170</name>
</gene>
<evidence type="ECO:0000256" key="13">
    <source>
        <dbReference type="ARBA" id="ARBA00023268"/>
    </source>
</evidence>
<comment type="catalytic activity">
    <reaction evidence="16 17 19">
        <text>(6S)-NADPHX + ADP = AMP + phosphate + NADPH + H(+)</text>
        <dbReference type="Rhea" id="RHEA:32235"/>
        <dbReference type="ChEBI" id="CHEBI:15378"/>
        <dbReference type="ChEBI" id="CHEBI:43474"/>
        <dbReference type="ChEBI" id="CHEBI:57783"/>
        <dbReference type="ChEBI" id="CHEBI:64076"/>
        <dbReference type="ChEBI" id="CHEBI:456215"/>
        <dbReference type="ChEBI" id="CHEBI:456216"/>
        <dbReference type="EC" id="4.2.1.136"/>
    </reaction>
</comment>
<comment type="function">
    <text evidence="14 19">Bifunctional enzyme that catalyzes the epimerization of the S- and R-forms of NAD(P)HX and the dehydration of the S-form of NAD(P)HX at the expense of ADP, which is converted to AMP. This allows the repair of both epimers of NAD(P)HX, a damaged form of NAD(P)H that is a result of enzymatic or heat-dependent hydration.</text>
</comment>
<dbReference type="GO" id="GO:0052855">
    <property type="term" value="F:ADP-dependent NAD(P)H-hydrate dehydratase activity"/>
    <property type="evidence" value="ECO:0007669"/>
    <property type="project" value="UniProtKB-UniRule"/>
</dbReference>
<evidence type="ECO:0000256" key="8">
    <source>
        <dbReference type="ARBA" id="ARBA00022857"/>
    </source>
</evidence>
<evidence type="ECO:0000256" key="7">
    <source>
        <dbReference type="ARBA" id="ARBA00022840"/>
    </source>
</evidence>
<comment type="caution">
    <text evidence="22">The sequence shown here is derived from an EMBL/GenBank/DDBJ whole genome shotgun (WGS) entry which is preliminary data.</text>
</comment>
<evidence type="ECO:0000256" key="15">
    <source>
        <dbReference type="ARBA" id="ARBA00048238"/>
    </source>
</evidence>
<evidence type="ECO:0000256" key="1">
    <source>
        <dbReference type="ARBA" id="ARBA00000013"/>
    </source>
</evidence>
<reference evidence="22 23" key="1">
    <citation type="submission" date="2019-09" db="EMBL/GenBank/DDBJ databases">
        <title>Segnochrobactrum spirostomi gen. nov., sp. nov., isolated from the ciliate Spirostomum cf. yagiui and description of a novel family, Segnochrobactraceae fam. nov. within the order Rhizobiales of the class Alphaproteobacteria.</title>
        <authorList>
            <person name="Akter S."/>
            <person name="Shazib S.U.A."/>
            <person name="Shin M.K."/>
        </authorList>
    </citation>
    <scope>NUCLEOTIDE SEQUENCE [LARGE SCALE GENOMIC DNA]</scope>
    <source>
        <strain evidence="22 23">Sp-1</strain>
    </source>
</reference>
<evidence type="ECO:0000256" key="18">
    <source>
        <dbReference type="HAMAP-Rule" id="MF_01966"/>
    </source>
</evidence>
<feature type="binding site" evidence="17">
    <location>
        <position position="370"/>
    </location>
    <ligand>
        <name>(6S)-NADPHX</name>
        <dbReference type="ChEBI" id="CHEBI:64076"/>
    </ligand>
</feature>
<keyword evidence="12 17" id="KW-0456">Lyase</keyword>
<comment type="cofactor">
    <cofactor evidence="17">
        <name>Mg(2+)</name>
        <dbReference type="ChEBI" id="CHEBI:18420"/>
    </cofactor>
</comment>
<dbReference type="InterPro" id="IPR030677">
    <property type="entry name" value="Nnr"/>
</dbReference>
<evidence type="ECO:0000256" key="6">
    <source>
        <dbReference type="ARBA" id="ARBA00022741"/>
    </source>
</evidence>
<evidence type="ECO:0000259" key="20">
    <source>
        <dbReference type="PROSITE" id="PS51383"/>
    </source>
</evidence>
<comment type="catalytic activity">
    <reaction evidence="2 18 19">
        <text>(6R)-NADPHX = (6S)-NADPHX</text>
        <dbReference type="Rhea" id="RHEA:32227"/>
        <dbReference type="ChEBI" id="CHEBI:64076"/>
        <dbReference type="ChEBI" id="CHEBI:64077"/>
        <dbReference type="EC" id="5.1.99.6"/>
    </reaction>
</comment>
<feature type="binding site" evidence="18">
    <location>
        <begin position="57"/>
        <end position="61"/>
    </location>
    <ligand>
        <name>(6S)-NADPHX</name>
        <dbReference type="ChEBI" id="CHEBI:64076"/>
    </ligand>
</feature>
<dbReference type="RefSeq" id="WP_153479385.1">
    <property type="nucleotide sequence ID" value="NZ_VWNA01000001.1"/>
</dbReference>
<dbReference type="GO" id="GO:0046872">
    <property type="term" value="F:metal ion binding"/>
    <property type="evidence" value="ECO:0007669"/>
    <property type="project" value="UniProtKB-UniRule"/>
</dbReference>
<dbReference type="GO" id="GO:0110051">
    <property type="term" value="P:metabolite repair"/>
    <property type="evidence" value="ECO:0007669"/>
    <property type="project" value="TreeGrafter"/>
</dbReference>
<evidence type="ECO:0000256" key="12">
    <source>
        <dbReference type="ARBA" id="ARBA00023239"/>
    </source>
</evidence>
<feature type="binding site" evidence="17">
    <location>
        <position position="253"/>
    </location>
    <ligand>
        <name>(6S)-NADPHX</name>
        <dbReference type="ChEBI" id="CHEBI:64076"/>
    </ligand>
</feature>
<evidence type="ECO:0000259" key="21">
    <source>
        <dbReference type="PROSITE" id="PS51385"/>
    </source>
</evidence>
<sequence length="496" mass="49841">MHELLTPEEMGRADRLTIESGIPGFALMEAAGYAVADAVANRIPLGRRVLVLAGPGNNGGDGFVAARVLADRGYRVRLMLLGTREVLKGDAAIAAGGWRGAVEPASPDGVRDADVIVDALFGAGLDRPLGGIAASLVDAANASGALIVAVDLPSGISGKTGAILGTAIAAAITITFFRRKPGHLLYPGRAHCGRVRAVEIGISDDVLAAIGPSAFANAPALWRAHWSAPRADGHKYDRGHAVVVSGPAHATGAARLAAGAALRVGAGLVTVAAPPDAVAINAAHLTAVMVRGFEGAAGLDSFLADRRFNSVVIGPGLGADADTRALVATVLAGERGVVLDADALTAHRDDPAALFARIAGRLRATVMTPHAGEFARLFPDLAADPALPKTDRARMAAARSGAVIVLKGADTVVAAPDGRLAINENAPPWLATAGSGDVLSGLIGGLVAQGMPAFEAAAMAVWVHGAAGDAVGPGLIAEDLAPAVRGVIAKLVADTA</sequence>
<feature type="binding site" evidence="18">
    <location>
        <position position="118"/>
    </location>
    <ligand>
        <name>K(+)</name>
        <dbReference type="ChEBI" id="CHEBI:29103"/>
    </ligand>
</feature>
<feature type="binding site" evidence="17">
    <location>
        <position position="437"/>
    </location>
    <ligand>
        <name>(6S)-NADPHX</name>
        <dbReference type="ChEBI" id="CHEBI:64076"/>
    </ligand>
</feature>
<feature type="binding site" evidence="18">
    <location>
        <position position="151"/>
    </location>
    <ligand>
        <name>(6S)-NADPHX</name>
        <dbReference type="ChEBI" id="CHEBI:64076"/>
    </ligand>
</feature>
<dbReference type="PIRSF" id="PIRSF017184">
    <property type="entry name" value="Nnr"/>
    <property type="match status" value="1"/>
</dbReference>
<organism evidence="22 23">
    <name type="scientific">Segnochrobactrum spirostomi</name>
    <dbReference type="NCBI Taxonomy" id="2608987"/>
    <lineage>
        <taxon>Bacteria</taxon>
        <taxon>Pseudomonadati</taxon>
        <taxon>Pseudomonadota</taxon>
        <taxon>Alphaproteobacteria</taxon>
        <taxon>Hyphomicrobiales</taxon>
        <taxon>Segnochrobactraceae</taxon>
        <taxon>Segnochrobactrum</taxon>
    </lineage>
</organism>
<keyword evidence="9 18" id="KW-0630">Potassium</keyword>
<comment type="cofactor">
    <cofactor evidence="18 19">
        <name>K(+)</name>
        <dbReference type="ChEBI" id="CHEBI:29103"/>
    </cofactor>
    <text evidence="18 19">Binds 1 potassium ion per subunit.</text>
</comment>
<dbReference type="InterPro" id="IPR000631">
    <property type="entry name" value="CARKD"/>
</dbReference>
<comment type="similarity">
    <text evidence="18">Belongs to the NnrE/AIBP family.</text>
</comment>
<protein>
    <recommendedName>
        <fullName evidence="19">Bifunctional NAD(P)H-hydrate repair enzyme</fullName>
    </recommendedName>
    <alternativeName>
        <fullName evidence="19">Nicotinamide nucleotide repair protein</fullName>
    </alternativeName>
    <domain>
        <recommendedName>
            <fullName evidence="19">ADP-dependent (S)-NAD(P)H-hydrate dehydratase</fullName>
            <ecNumber evidence="19">4.2.1.136</ecNumber>
        </recommendedName>
        <alternativeName>
            <fullName evidence="19">ADP-dependent NAD(P)HX dehydratase</fullName>
        </alternativeName>
    </domain>
    <domain>
        <recommendedName>
            <fullName evidence="19">NAD(P)H-hydrate epimerase</fullName>
            <ecNumber evidence="19">5.1.99.6</ecNumber>
        </recommendedName>
    </domain>
</protein>
<dbReference type="Pfam" id="PF03853">
    <property type="entry name" value="YjeF_N"/>
    <property type="match status" value="1"/>
</dbReference>
<evidence type="ECO:0000256" key="19">
    <source>
        <dbReference type="PIRNR" id="PIRNR017184"/>
    </source>
</evidence>
<evidence type="ECO:0000256" key="16">
    <source>
        <dbReference type="ARBA" id="ARBA00049209"/>
    </source>
</evidence>
<feature type="binding site" evidence="18">
    <location>
        <begin position="122"/>
        <end position="128"/>
    </location>
    <ligand>
        <name>(6S)-NADPHX</name>
        <dbReference type="ChEBI" id="CHEBI:64076"/>
    </ligand>
</feature>
<dbReference type="InterPro" id="IPR036652">
    <property type="entry name" value="YjeF_N_dom_sf"/>
</dbReference>
<keyword evidence="11 18" id="KW-0413">Isomerase</keyword>
<dbReference type="HAMAP" id="MF_01965">
    <property type="entry name" value="NADHX_dehydratase"/>
    <property type="match status" value="1"/>
</dbReference>
<dbReference type="AlphaFoldDB" id="A0A6A7Y007"/>
<dbReference type="Proteomes" id="UP000332515">
    <property type="component" value="Unassembled WGS sequence"/>
</dbReference>
<name>A0A6A7Y007_9HYPH</name>
<dbReference type="PROSITE" id="PS51383">
    <property type="entry name" value="YJEF_C_3"/>
    <property type="match status" value="1"/>
</dbReference>
<evidence type="ECO:0000256" key="4">
    <source>
        <dbReference type="ARBA" id="ARBA00009524"/>
    </source>
</evidence>
<dbReference type="NCBIfam" id="TIGR00197">
    <property type="entry name" value="yjeF_nterm"/>
    <property type="match status" value="1"/>
</dbReference>
<dbReference type="InterPro" id="IPR029056">
    <property type="entry name" value="Ribokinase-like"/>
</dbReference>
<dbReference type="HAMAP" id="MF_01966">
    <property type="entry name" value="NADHX_epimerase"/>
    <property type="match status" value="1"/>
</dbReference>
<comment type="catalytic activity">
    <reaction evidence="15 17 19">
        <text>(6S)-NADHX + ADP = AMP + phosphate + NADH + H(+)</text>
        <dbReference type="Rhea" id="RHEA:32223"/>
        <dbReference type="ChEBI" id="CHEBI:15378"/>
        <dbReference type="ChEBI" id="CHEBI:43474"/>
        <dbReference type="ChEBI" id="CHEBI:57945"/>
        <dbReference type="ChEBI" id="CHEBI:64074"/>
        <dbReference type="ChEBI" id="CHEBI:456215"/>
        <dbReference type="ChEBI" id="CHEBI:456216"/>
        <dbReference type="EC" id="4.2.1.136"/>
    </reaction>
</comment>
<keyword evidence="8 17" id="KW-0521">NADP</keyword>
<dbReference type="PROSITE" id="PS01050">
    <property type="entry name" value="YJEF_C_2"/>
    <property type="match status" value="1"/>
</dbReference>
<dbReference type="GO" id="GO:0005524">
    <property type="term" value="F:ATP binding"/>
    <property type="evidence" value="ECO:0007669"/>
    <property type="project" value="UniProtKB-UniRule"/>
</dbReference>
<evidence type="ECO:0000256" key="5">
    <source>
        <dbReference type="ARBA" id="ARBA00022723"/>
    </source>
</evidence>
<dbReference type="PANTHER" id="PTHR12592:SF0">
    <property type="entry name" value="ATP-DEPENDENT (S)-NAD(P)H-HYDRATE DEHYDRATASE"/>
    <property type="match status" value="1"/>
</dbReference>
<dbReference type="Gene3D" id="3.40.50.10260">
    <property type="entry name" value="YjeF N-terminal domain"/>
    <property type="match status" value="1"/>
</dbReference>
<evidence type="ECO:0000256" key="17">
    <source>
        <dbReference type="HAMAP-Rule" id="MF_01965"/>
    </source>
</evidence>
<dbReference type="SUPFAM" id="SSF53613">
    <property type="entry name" value="Ribokinase-like"/>
    <property type="match status" value="1"/>
</dbReference>
<comment type="function">
    <text evidence="17">Catalyzes the dehydration of the S-form of NAD(P)HX at the expense of ADP, which is converted to AMP. Together with NAD(P)HX epimerase, which catalyzes the epimerization of the S- and R-forms, the enzyme allows the repair of both epimers of NAD(P)HX, a damaged form of NAD(P)H that is a result of enzymatic or heat-dependent hydration.</text>
</comment>
<dbReference type="PANTHER" id="PTHR12592">
    <property type="entry name" value="ATP-DEPENDENT (S)-NAD(P)H-HYDRATE DEHYDRATASE FAMILY MEMBER"/>
    <property type="match status" value="1"/>
</dbReference>
<dbReference type="InterPro" id="IPR004443">
    <property type="entry name" value="YjeF_N_dom"/>
</dbReference>
<dbReference type="GO" id="GO:0046496">
    <property type="term" value="P:nicotinamide nucleotide metabolic process"/>
    <property type="evidence" value="ECO:0007669"/>
    <property type="project" value="UniProtKB-UniRule"/>
</dbReference>
<feature type="binding site" evidence="18">
    <location>
        <position position="58"/>
    </location>
    <ligand>
        <name>K(+)</name>
        <dbReference type="ChEBI" id="CHEBI:29103"/>
    </ligand>
</feature>
<comment type="subunit">
    <text evidence="17">Homotetramer.</text>
</comment>
<feature type="binding site" evidence="17">
    <location>
        <position position="436"/>
    </location>
    <ligand>
        <name>AMP</name>
        <dbReference type="ChEBI" id="CHEBI:456215"/>
    </ligand>
</feature>
<dbReference type="EC" id="4.2.1.136" evidence="19"/>
<proteinExistence type="inferred from homology"/>
<feature type="domain" description="YjeF C-terminal" evidence="20">
    <location>
        <begin position="218"/>
        <end position="491"/>
    </location>
</feature>
<feature type="binding site" evidence="17">
    <location>
        <position position="316"/>
    </location>
    <ligand>
        <name>(6S)-NADPHX</name>
        <dbReference type="ChEBI" id="CHEBI:64076"/>
    </ligand>
</feature>
<keyword evidence="23" id="KW-1185">Reference proteome</keyword>
<dbReference type="Gene3D" id="3.40.1190.20">
    <property type="match status" value="1"/>
</dbReference>
<feature type="binding site" evidence="17">
    <location>
        <begin position="407"/>
        <end position="411"/>
    </location>
    <ligand>
        <name>AMP</name>
        <dbReference type="ChEBI" id="CHEBI:456215"/>
    </ligand>
</feature>
<keyword evidence="5 18" id="KW-0479">Metal-binding</keyword>
<dbReference type="EMBL" id="VWNA01000001">
    <property type="protein sequence ID" value="MQT12065.1"/>
    <property type="molecule type" value="Genomic_DNA"/>
</dbReference>
<dbReference type="PROSITE" id="PS51385">
    <property type="entry name" value="YJEF_N"/>
    <property type="match status" value="1"/>
</dbReference>
<comment type="similarity">
    <text evidence="17">Belongs to the NnrD/CARKD family.</text>
</comment>
<dbReference type="NCBIfam" id="TIGR00196">
    <property type="entry name" value="yjeF_cterm"/>
    <property type="match status" value="1"/>
</dbReference>
<keyword evidence="13" id="KW-0511">Multifunctional enzyme</keyword>
<evidence type="ECO:0000256" key="14">
    <source>
        <dbReference type="ARBA" id="ARBA00025153"/>
    </source>
</evidence>
<dbReference type="CDD" id="cd01171">
    <property type="entry name" value="YXKO-related"/>
    <property type="match status" value="1"/>
</dbReference>